<dbReference type="InterPro" id="IPR023809">
    <property type="entry name" value="Thiopep_bacteriocin_synth_dom"/>
</dbReference>
<proteinExistence type="predicted"/>
<evidence type="ECO:0000259" key="2">
    <source>
        <dbReference type="Pfam" id="PF14028"/>
    </source>
</evidence>
<dbReference type="Pfam" id="PF04738">
    <property type="entry name" value="Lant_dehydr_N"/>
    <property type="match status" value="1"/>
</dbReference>
<protein>
    <submittedName>
        <fullName evidence="3">Uncharacterized protein</fullName>
    </submittedName>
</protein>
<dbReference type="AlphaFoldDB" id="A0A917AKE1"/>
<dbReference type="Pfam" id="PF14028">
    <property type="entry name" value="Lant_dehydr_C"/>
    <property type="match status" value="1"/>
</dbReference>
<reference evidence="3" key="2">
    <citation type="submission" date="2020-09" db="EMBL/GenBank/DDBJ databases">
        <authorList>
            <person name="Sun Q."/>
            <person name="Zhou Y."/>
        </authorList>
    </citation>
    <scope>NUCLEOTIDE SEQUENCE</scope>
    <source>
        <strain evidence="3">CGMCC 1.12698</strain>
    </source>
</reference>
<comment type="caution">
    <text evidence="3">The sequence shown here is derived from an EMBL/GenBank/DDBJ whole genome shotgun (WGS) entry which is preliminary data.</text>
</comment>
<dbReference type="InterPro" id="IPR006827">
    <property type="entry name" value="Lant_deHydtase_N"/>
</dbReference>
<accession>A0A917AKE1</accession>
<evidence type="ECO:0000313" key="3">
    <source>
        <dbReference type="EMBL" id="GGE58978.1"/>
    </source>
</evidence>
<dbReference type="RefSeq" id="WP_188387007.1">
    <property type="nucleotide sequence ID" value="NZ_BMFK01000001.1"/>
</dbReference>
<evidence type="ECO:0000313" key="4">
    <source>
        <dbReference type="Proteomes" id="UP000605259"/>
    </source>
</evidence>
<name>A0A917AKE1_9BACI</name>
<dbReference type="NCBIfam" id="TIGR03891">
    <property type="entry name" value="thiopep_ocin"/>
    <property type="match status" value="1"/>
</dbReference>
<keyword evidence="4" id="KW-1185">Reference proteome</keyword>
<feature type="domain" description="Thiopeptide-type bacteriocin biosynthesis" evidence="2">
    <location>
        <begin position="716"/>
        <end position="953"/>
    </location>
</feature>
<gene>
    <name evidence="3" type="ORF">GCM10007140_06640</name>
</gene>
<feature type="domain" description="Lantibiotic dehydratase N-terminal" evidence="1">
    <location>
        <begin position="47"/>
        <end position="653"/>
    </location>
</feature>
<dbReference type="Proteomes" id="UP000605259">
    <property type="component" value="Unassembled WGS sequence"/>
</dbReference>
<reference evidence="3" key="1">
    <citation type="journal article" date="2014" name="Int. J. Syst. Evol. Microbiol.">
        <title>Complete genome sequence of Corynebacterium casei LMG S-19264T (=DSM 44701T), isolated from a smear-ripened cheese.</title>
        <authorList>
            <consortium name="US DOE Joint Genome Institute (JGI-PGF)"/>
            <person name="Walter F."/>
            <person name="Albersmeier A."/>
            <person name="Kalinowski J."/>
            <person name="Ruckert C."/>
        </authorList>
    </citation>
    <scope>NUCLEOTIDE SEQUENCE</scope>
    <source>
        <strain evidence="3">CGMCC 1.12698</strain>
    </source>
</reference>
<dbReference type="EMBL" id="BMFK01000001">
    <property type="protein sequence ID" value="GGE58978.1"/>
    <property type="molecule type" value="Genomic_DNA"/>
</dbReference>
<evidence type="ECO:0000259" key="1">
    <source>
        <dbReference type="Pfam" id="PF04738"/>
    </source>
</evidence>
<sequence length="975" mass="114804">MDKKDAICSMKINDTYFRRSPALDMGWIHTIYSHVDIDYLVEVCRADKSIMERILVASSSLYEALQKKEISKPTKHALIKYMLRMSARAMPFGLFAGITKMDFGHVSTGKEQKIVELSMEWLEKITQYIEQEQHITSNLLVIKNPSIQEIEDSYYMDVVTERKEKRSYLRKSAFTVELLRIVENPKTINFIIEHFSKESPGNEEAILTTIKQLLTNRWLISNVRPSSIKRETNMEYILGKKEFLSDDIYHELKDIDLLIQQYKESGIGEGIDLYQELIEKMKKICPSKSYVVVDLMLESCEEEVVKGKMEECIKNLHFLEGMNHLSLYNLIWDKYGLEFLNRYGLHNEVCIVDLVDLDVGIGVPKSEEYKHVFRGEVLETYHHFLLVRIQKSLLNGGETIELSDEDIEYIKKITKYHKSKKNKIGFDVKLSVIHENNDQKVVLAENSFGATPFSFTGRLNYPMDRKSSDVSIMPAEINVISNNYKDLGVTYVVPKAQINIHGFPNEEALNIPINDVFIGMDRSGFYLKSKTLQKKIHPTFTHKLSYNNFTEDASLLLLSQLESHLSQQPSDFLLGMAVDLPFIPRIEYKNIILSLKRWNLTKREMSEYLSDELTVGMYVKRFLLEYKVDTWVNILVRDMILPVRIDTELGIELIIEEFKKEGVEKLTLVEAPELKDSRKKFNSDYILTVMPHEPIDEQITIQQDTYSRGTQYDLDWTYYKVYYRKGRRVSTSQLIGELLKNHAIGQFFFVNYKEKEEHIRVRMKVPAMEVKSLIDQEFNRFVQSGRIKKFSEHKYQPEYSRYGGCELIENVHTLFMLDTTLSIYFSYTREYTTLSEVEKGIYMCMHTIMDMFDTYEQAMTFLTKLTPTKNKEIFKEFSSKRDKYVYVAKRSLNLYSKNIPFMKEKRQKYRDFVKHLDKFSEERKFYIVNSLLHMTMNRVLGIDREMEEEVYEFSKYIFHNLKYPLEMLGEYDDYL</sequence>
<organism evidence="3 4">
    <name type="scientific">Priestia taiwanensis</name>
    <dbReference type="NCBI Taxonomy" id="1347902"/>
    <lineage>
        <taxon>Bacteria</taxon>
        <taxon>Bacillati</taxon>
        <taxon>Bacillota</taxon>
        <taxon>Bacilli</taxon>
        <taxon>Bacillales</taxon>
        <taxon>Bacillaceae</taxon>
        <taxon>Priestia</taxon>
    </lineage>
</organism>